<dbReference type="Gene3D" id="3.30.565.10">
    <property type="entry name" value="Histidine kinase-like ATPase, C-terminal domain"/>
    <property type="match status" value="1"/>
</dbReference>
<dbReference type="EMBL" id="BAAAKJ010000047">
    <property type="protein sequence ID" value="GAA1386632.1"/>
    <property type="molecule type" value="Genomic_DNA"/>
</dbReference>
<evidence type="ECO:0000313" key="4">
    <source>
        <dbReference type="Proteomes" id="UP001499863"/>
    </source>
</evidence>
<feature type="domain" description="Histidine kinase/HSP90-like ATPase" evidence="2">
    <location>
        <begin position="27"/>
        <end position="121"/>
    </location>
</feature>
<evidence type="ECO:0000313" key="3">
    <source>
        <dbReference type="EMBL" id="GAA1386632.1"/>
    </source>
</evidence>
<comment type="caution">
    <text evidence="3">The sequence shown here is derived from an EMBL/GenBank/DDBJ whole genome shotgun (WGS) entry which is preliminary data.</text>
</comment>
<dbReference type="InterPro" id="IPR050267">
    <property type="entry name" value="Anti-sigma-factor_SerPK"/>
</dbReference>
<accession>A0ABN1XQ56</accession>
<sequence>MPGTDRPTDPTAARDAWLPRSRRSPQLARRLLRELLDTVPGGHDFLEVGELLTSELVGNAVLHSGMPGRLIRVSFDVDETRLRIEVHDASVHPPVPRQPAATDGCGRGLLLVEALSLKWGHSHRPEGIGKVVWCECGPHPIGAAT</sequence>
<protein>
    <recommendedName>
        <fullName evidence="2">Histidine kinase/HSP90-like ATPase domain-containing protein</fullName>
    </recommendedName>
</protein>
<dbReference type="SUPFAM" id="SSF55874">
    <property type="entry name" value="ATPase domain of HSP90 chaperone/DNA topoisomerase II/histidine kinase"/>
    <property type="match status" value="1"/>
</dbReference>
<dbReference type="CDD" id="cd16936">
    <property type="entry name" value="HATPase_RsbW-like"/>
    <property type="match status" value="1"/>
</dbReference>
<dbReference type="InterPro" id="IPR003594">
    <property type="entry name" value="HATPase_dom"/>
</dbReference>
<name>A0ABN1XQ56_9ACTN</name>
<dbReference type="PANTHER" id="PTHR35526">
    <property type="entry name" value="ANTI-SIGMA-F FACTOR RSBW-RELATED"/>
    <property type="match status" value="1"/>
</dbReference>
<keyword evidence="1" id="KW-0418">Kinase</keyword>
<dbReference type="Pfam" id="PF13581">
    <property type="entry name" value="HATPase_c_2"/>
    <property type="match status" value="1"/>
</dbReference>
<proteinExistence type="predicted"/>
<dbReference type="PANTHER" id="PTHR35526:SF3">
    <property type="entry name" value="ANTI-SIGMA-F FACTOR RSBW"/>
    <property type="match status" value="1"/>
</dbReference>
<reference evidence="3 4" key="1">
    <citation type="journal article" date="2019" name="Int. J. Syst. Evol. Microbiol.">
        <title>The Global Catalogue of Microorganisms (GCM) 10K type strain sequencing project: providing services to taxonomists for standard genome sequencing and annotation.</title>
        <authorList>
            <consortium name="The Broad Institute Genomics Platform"/>
            <consortium name="The Broad Institute Genome Sequencing Center for Infectious Disease"/>
            <person name="Wu L."/>
            <person name="Ma J."/>
        </authorList>
    </citation>
    <scope>NUCLEOTIDE SEQUENCE [LARGE SCALE GENOMIC DNA]</scope>
    <source>
        <strain evidence="3 4">JCM 12393</strain>
    </source>
</reference>
<dbReference type="Proteomes" id="UP001499863">
    <property type="component" value="Unassembled WGS sequence"/>
</dbReference>
<gene>
    <name evidence="3" type="ORF">GCM10009639_10640</name>
</gene>
<evidence type="ECO:0000256" key="1">
    <source>
        <dbReference type="ARBA" id="ARBA00022527"/>
    </source>
</evidence>
<evidence type="ECO:0000259" key="2">
    <source>
        <dbReference type="Pfam" id="PF13581"/>
    </source>
</evidence>
<keyword evidence="1" id="KW-0808">Transferase</keyword>
<organism evidence="3 4">
    <name type="scientific">Kitasatospora putterlickiae</name>
    <dbReference type="NCBI Taxonomy" id="221725"/>
    <lineage>
        <taxon>Bacteria</taxon>
        <taxon>Bacillati</taxon>
        <taxon>Actinomycetota</taxon>
        <taxon>Actinomycetes</taxon>
        <taxon>Kitasatosporales</taxon>
        <taxon>Streptomycetaceae</taxon>
        <taxon>Kitasatospora</taxon>
    </lineage>
</organism>
<keyword evidence="4" id="KW-1185">Reference proteome</keyword>
<dbReference type="RefSeq" id="WP_344327749.1">
    <property type="nucleotide sequence ID" value="NZ_BAAAKJ010000047.1"/>
</dbReference>
<keyword evidence="1" id="KW-0723">Serine/threonine-protein kinase</keyword>
<dbReference type="InterPro" id="IPR036890">
    <property type="entry name" value="HATPase_C_sf"/>
</dbReference>